<feature type="transmembrane region" description="Helical" evidence="1">
    <location>
        <begin position="12"/>
        <end position="30"/>
    </location>
</feature>
<keyword evidence="1" id="KW-0812">Transmembrane</keyword>
<sequence length="182" mass="21925">MSEFINEPKEIRMIRIIALLIFIIVTYYRSDWRNWRTYHPTILLLIAGDYLANFLTYDHSLWELHSFFGGHTVNDLLLSVVLYPCTVLIFLTRFQQYKTWLPRVRYIVFWITLYSLIEWFASFWGGITYDHGWNLGWSVFINTVIFTIIPLHHYRPLVAYLMAVIIMVFITYTLDIPVNEWK</sequence>
<comment type="caution">
    <text evidence="2">The sequence shown here is derived from an EMBL/GenBank/DDBJ whole genome shotgun (WGS) entry which is preliminary data.</text>
</comment>
<protein>
    <submittedName>
        <fullName evidence="2">CBO0543 family protein</fullName>
    </submittedName>
</protein>
<dbReference type="EMBL" id="JBHUMM010000014">
    <property type="protein sequence ID" value="MFD2671743.1"/>
    <property type="molecule type" value="Genomic_DNA"/>
</dbReference>
<evidence type="ECO:0000256" key="1">
    <source>
        <dbReference type="SAM" id="Phobius"/>
    </source>
</evidence>
<organism evidence="2 3">
    <name type="scientific">Marinicrinis sediminis</name>
    <dbReference type="NCBI Taxonomy" id="1652465"/>
    <lineage>
        <taxon>Bacteria</taxon>
        <taxon>Bacillati</taxon>
        <taxon>Bacillota</taxon>
        <taxon>Bacilli</taxon>
        <taxon>Bacillales</taxon>
        <taxon>Paenibacillaceae</taxon>
    </lineage>
</organism>
<keyword evidence="1" id="KW-1133">Transmembrane helix</keyword>
<proteinExistence type="predicted"/>
<dbReference type="RefSeq" id="WP_379929217.1">
    <property type="nucleotide sequence ID" value="NZ_JBHUMM010000014.1"/>
</dbReference>
<feature type="transmembrane region" description="Helical" evidence="1">
    <location>
        <begin position="76"/>
        <end position="94"/>
    </location>
</feature>
<feature type="transmembrane region" description="Helical" evidence="1">
    <location>
        <begin position="106"/>
        <end position="127"/>
    </location>
</feature>
<evidence type="ECO:0000313" key="2">
    <source>
        <dbReference type="EMBL" id="MFD2671743.1"/>
    </source>
</evidence>
<dbReference type="InterPro" id="IPR048147">
    <property type="entry name" value="CBO0543-like"/>
</dbReference>
<feature type="transmembrane region" description="Helical" evidence="1">
    <location>
        <begin position="37"/>
        <end position="56"/>
    </location>
</feature>
<accession>A0ABW5RA02</accession>
<dbReference type="Proteomes" id="UP001597497">
    <property type="component" value="Unassembled WGS sequence"/>
</dbReference>
<reference evidence="3" key="1">
    <citation type="journal article" date="2019" name="Int. J. Syst. Evol. Microbiol.">
        <title>The Global Catalogue of Microorganisms (GCM) 10K type strain sequencing project: providing services to taxonomists for standard genome sequencing and annotation.</title>
        <authorList>
            <consortium name="The Broad Institute Genomics Platform"/>
            <consortium name="The Broad Institute Genome Sequencing Center for Infectious Disease"/>
            <person name="Wu L."/>
            <person name="Ma J."/>
        </authorList>
    </citation>
    <scope>NUCLEOTIDE SEQUENCE [LARGE SCALE GENOMIC DNA]</scope>
    <source>
        <strain evidence="3">KCTC 33676</strain>
    </source>
</reference>
<dbReference type="NCBIfam" id="NF041644">
    <property type="entry name" value="CBO0543_fam"/>
    <property type="match status" value="1"/>
</dbReference>
<feature type="transmembrane region" description="Helical" evidence="1">
    <location>
        <begin position="133"/>
        <end position="150"/>
    </location>
</feature>
<name>A0ABW5RA02_9BACL</name>
<gene>
    <name evidence="2" type="ORF">ACFSUC_09005</name>
</gene>
<feature type="transmembrane region" description="Helical" evidence="1">
    <location>
        <begin position="157"/>
        <end position="174"/>
    </location>
</feature>
<evidence type="ECO:0000313" key="3">
    <source>
        <dbReference type="Proteomes" id="UP001597497"/>
    </source>
</evidence>
<keyword evidence="1" id="KW-0472">Membrane</keyword>
<keyword evidence="3" id="KW-1185">Reference proteome</keyword>